<evidence type="ECO:0000256" key="2">
    <source>
        <dbReference type="ARBA" id="ARBA00022692"/>
    </source>
</evidence>
<sequence>MYTGYRQKDVPFYAIDMIQAFKLQYALSVVYNPCICLVKASFLWSLYKLRSRNPWIKRTIIGLQILNGVFMVATTIVSAVPCLPIAKSWNPSIPGGCYSPILYVSGNIAVVIITDFLVMLIPTWIIWDLQMPLKRKLVTIAFLSLGFIVIAIGIARLLWLLDAFKGKTNSYSVTSAYSAIESSVAIIGTSGPTVKYILSCFIPWLRPSFERSSTNKNSGNTYGYGNHSKIGASLRPTRPGGNSGYDDLDSESVEHANMEMKIGWRKSDDAHSDEQRITSDDAGQNGIVKSVEWTVHTREDSRANRESSIGRAVPLAGTWYSTPAERPAERPADIV</sequence>
<feature type="transmembrane region" description="Helical" evidence="6">
    <location>
        <begin position="59"/>
        <end position="81"/>
    </location>
</feature>
<feature type="transmembrane region" description="Helical" evidence="6">
    <location>
        <begin position="25"/>
        <end position="47"/>
    </location>
</feature>
<feature type="transmembrane region" description="Helical" evidence="6">
    <location>
        <begin position="137"/>
        <end position="161"/>
    </location>
</feature>
<dbReference type="InterPro" id="IPR052337">
    <property type="entry name" value="SAT4-like"/>
</dbReference>
<organism evidence="8 9">
    <name type="scientific">Ampelomyces quisqualis</name>
    <name type="common">Powdery mildew agent</name>
    <dbReference type="NCBI Taxonomy" id="50730"/>
    <lineage>
        <taxon>Eukaryota</taxon>
        <taxon>Fungi</taxon>
        <taxon>Dikarya</taxon>
        <taxon>Ascomycota</taxon>
        <taxon>Pezizomycotina</taxon>
        <taxon>Dothideomycetes</taxon>
        <taxon>Pleosporomycetidae</taxon>
        <taxon>Pleosporales</taxon>
        <taxon>Pleosporineae</taxon>
        <taxon>Phaeosphaeriaceae</taxon>
        <taxon>Ampelomyces</taxon>
    </lineage>
</organism>
<dbReference type="Proteomes" id="UP000800096">
    <property type="component" value="Unassembled WGS sequence"/>
</dbReference>
<dbReference type="GO" id="GO:0016020">
    <property type="term" value="C:membrane"/>
    <property type="evidence" value="ECO:0007669"/>
    <property type="project" value="UniProtKB-SubCell"/>
</dbReference>
<dbReference type="PANTHER" id="PTHR33048">
    <property type="entry name" value="PTH11-LIKE INTEGRAL MEMBRANE PROTEIN (AFU_ORTHOLOGUE AFUA_5G11245)"/>
    <property type="match status" value="1"/>
</dbReference>
<accession>A0A6A5QX10</accession>
<evidence type="ECO:0000259" key="7">
    <source>
        <dbReference type="Pfam" id="PF20684"/>
    </source>
</evidence>
<evidence type="ECO:0000313" key="8">
    <source>
        <dbReference type="EMBL" id="KAF1919973.1"/>
    </source>
</evidence>
<evidence type="ECO:0000256" key="5">
    <source>
        <dbReference type="ARBA" id="ARBA00038359"/>
    </source>
</evidence>
<feature type="domain" description="Rhodopsin" evidence="7">
    <location>
        <begin position="6"/>
        <end position="198"/>
    </location>
</feature>
<evidence type="ECO:0000256" key="1">
    <source>
        <dbReference type="ARBA" id="ARBA00004141"/>
    </source>
</evidence>
<comment type="similarity">
    <text evidence="5">Belongs to the SAT4 family.</text>
</comment>
<dbReference type="InterPro" id="IPR049326">
    <property type="entry name" value="Rhodopsin_dom_fungi"/>
</dbReference>
<comment type="subcellular location">
    <subcellularLocation>
        <location evidence="1">Membrane</location>
        <topology evidence="1">Multi-pass membrane protein</topology>
    </subcellularLocation>
</comment>
<dbReference type="EMBL" id="ML979133">
    <property type="protein sequence ID" value="KAF1919973.1"/>
    <property type="molecule type" value="Genomic_DNA"/>
</dbReference>
<keyword evidence="2 6" id="KW-0812">Transmembrane</keyword>
<reference evidence="8" key="1">
    <citation type="journal article" date="2020" name="Stud. Mycol.">
        <title>101 Dothideomycetes genomes: a test case for predicting lifestyles and emergence of pathogens.</title>
        <authorList>
            <person name="Haridas S."/>
            <person name="Albert R."/>
            <person name="Binder M."/>
            <person name="Bloem J."/>
            <person name="Labutti K."/>
            <person name="Salamov A."/>
            <person name="Andreopoulos B."/>
            <person name="Baker S."/>
            <person name="Barry K."/>
            <person name="Bills G."/>
            <person name="Bluhm B."/>
            <person name="Cannon C."/>
            <person name="Castanera R."/>
            <person name="Culley D."/>
            <person name="Daum C."/>
            <person name="Ezra D."/>
            <person name="Gonzalez J."/>
            <person name="Henrissat B."/>
            <person name="Kuo A."/>
            <person name="Liang C."/>
            <person name="Lipzen A."/>
            <person name="Lutzoni F."/>
            <person name="Magnuson J."/>
            <person name="Mondo S."/>
            <person name="Nolan M."/>
            <person name="Ohm R."/>
            <person name="Pangilinan J."/>
            <person name="Park H.-J."/>
            <person name="Ramirez L."/>
            <person name="Alfaro M."/>
            <person name="Sun H."/>
            <person name="Tritt A."/>
            <person name="Yoshinaga Y."/>
            <person name="Zwiers L.-H."/>
            <person name="Turgeon B."/>
            <person name="Goodwin S."/>
            <person name="Spatafora J."/>
            <person name="Crous P."/>
            <person name="Grigoriev I."/>
        </authorList>
    </citation>
    <scope>NUCLEOTIDE SEQUENCE</scope>
    <source>
        <strain evidence="8">HMLAC05119</strain>
    </source>
</reference>
<dbReference type="AlphaFoldDB" id="A0A6A5QX10"/>
<name>A0A6A5QX10_AMPQU</name>
<dbReference type="OrthoDB" id="5283415at2759"/>
<proteinExistence type="inferred from homology"/>
<gene>
    <name evidence="8" type="ORF">BDU57DRAFT_555106</name>
</gene>
<keyword evidence="3 6" id="KW-1133">Transmembrane helix</keyword>
<keyword evidence="4 6" id="KW-0472">Membrane</keyword>
<keyword evidence="9" id="KW-1185">Reference proteome</keyword>
<evidence type="ECO:0000256" key="3">
    <source>
        <dbReference type="ARBA" id="ARBA00022989"/>
    </source>
</evidence>
<evidence type="ECO:0000256" key="6">
    <source>
        <dbReference type="SAM" id="Phobius"/>
    </source>
</evidence>
<dbReference type="PANTHER" id="PTHR33048:SF160">
    <property type="entry name" value="SAT4 FAMILY MEMBRANE PROTEIN"/>
    <property type="match status" value="1"/>
</dbReference>
<feature type="transmembrane region" description="Helical" evidence="6">
    <location>
        <begin position="101"/>
        <end position="125"/>
    </location>
</feature>
<evidence type="ECO:0000256" key="4">
    <source>
        <dbReference type="ARBA" id="ARBA00023136"/>
    </source>
</evidence>
<evidence type="ECO:0000313" key="9">
    <source>
        <dbReference type="Proteomes" id="UP000800096"/>
    </source>
</evidence>
<dbReference type="Pfam" id="PF20684">
    <property type="entry name" value="Fung_rhodopsin"/>
    <property type="match status" value="1"/>
</dbReference>
<protein>
    <recommendedName>
        <fullName evidence="7">Rhodopsin domain-containing protein</fullName>
    </recommendedName>
</protein>